<keyword evidence="2" id="KW-1185">Reference proteome</keyword>
<organism evidence="1 2">
    <name type="scientific">Abeliophyllum distichum</name>
    <dbReference type="NCBI Taxonomy" id="126358"/>
    <lineage>
        <taxon>Eukaryota</taxon>
        <taxon>Viridiplantae</taxon>
        <taxon>Streptophyta</taxon>
        <taxon>Embryophyta</taxon>
        <taxon>Tracheophyta</taxon>
        <taxon>Spermatophyta</taxon>
        <taxon>Magnoliopsida</taxon>
        <taxon>eudicotyledons</taxon>
        <taxon>Gunneridae</taxon>
        <taxon>Pentapetalae</taxon>
        <taxon>asterids</taxon>
        <taxon>lamiids</taxon>
        <taxon>Lamiales</taxon>
        <taxon>Oleaceae</taxon>
        <taxon>Forsythieae</taxon>
        <taxon>Abeliophyllum</taxon>
    </lineage>
</organism>
<dbReference type="Gene3D" id="1.25.40.20">
    <property type="entry name" value="Ankyrin repeat-containing domain"/>
    <property type="match status" value="1"/>
</dbReference>
<dbReference type="PANTHER" id="PTHR24121">
    <property type="entry name" value="NO MECHANORECEPTOR POTENTIAL C, ISOFORM D-RELATED"/>
    <property type="match status" value="1"/>
</dbReference>
<comment type="caution">
    <text evidence="1">The sequence shown here is derived from an EMBL/GenBank/DDBJ whole genome shotgun (WGS) entry which is preliminary data.</text>
</comment>
<proteinExistence type="predicted"/>
<gene>
    <name evidence="1" type="ORF">Adt_09812</name>
</gene>
<dbReference type="InterPro" id="IPR036770">
    <property type="entry name" value="Ankyrin_rpt-contain_sf"/>
</dbReference>
<accession>A0ABD1UI87</accession>
<dbReference type="PANTHER" id="PTHR24121:SF20">
    <property type="entry name" value="TONSOKU-LIKE PROTEIN"/>
    <property type="match status" value="1"/>
</dbReference>
<protein>
    <submittedName>
        <fullName evidence="1">Ankyrin repeat family protein</fullName>
    </submittedName>
</protein>
<dbReference type="SUPFAM" id="SSF48403">
    <property type="entry name" value="Ankyrin repeat"/>
    <property type="match status" value="1"/>
</dbReference>
<dbReference type="Proteomes" id="UP001604336">
    <property type="component" value="Unassembled WGS sequence"/>
</dbReference>
<name>A0ABD1UI87_9LAMI</name>
<evidence type="ECO:0000313" key="1">
    <source>
        <dbReference type="EMBL" id="KAL2524758.1"/>
    </source>
</evidence>
<reference evidence="2" key="1">
    <citation type="submission" date="2024-07" db="EMBL/GenBank/DDBJ databases">
        <title>Two chromosome-level genome assemblies of Korean endemic species Abeliophyllum distichum and Forsythia ovata (Oleaceae).</title>
        <authorList>
            <person name="Jang H."/>
        </authorList>
    </citation>
    <scope>NUCLEOTIDE SEQUENCE [LARGE SCALE GENOMIC DNA]</scope>
</reference>
<evidence type="ECO:0000313" key="2">
    <source>
        <dbReference type="Proteomes" id="UP001604336"/>
    </source>
</evidence>
<dbReference type="EMBL" id="JBFOLK010000003">
    <property type="protein sequence ID" value="KAL2524758.1"/>
    <property type="molecule type" value="Genomic_DNA"/>
</dbReference>
<sequence length="116" mass="12801">MMFSYQAAALRGDWRTAMNWDRSAGCLDITKRGDRPLHIAAATKRTVFVLNLVENLNPSDLALQNNFGNTAFCYAAVSGDVDIAEAMYQKIKELPTIPGSKERTPFEMAVLLGDDS</sequence>
<dbReference type="AlphaFoldDB" id="A0ABD1UI87"/>